<dbReference type="EMBL" id="CAJOBA010054824">
    <property type="protein sequence ID" value="CAF4278099.1"/>
    <property type="molecule type" value="Genomic_DNA"/>
</dbReference>
<gene>
    <name evidence="3" type="ORF">OVA965_LOCUS36390</name>
    <name evidence="4" type="ORF">TMI583_LOCUS37401</name>
</gene>
<dbReference type="EMBL" id="CAJNOK010032869">
    <property type="protein sequence ID" value="CAF1488621.1"/>
    <property type="molecule type" value="Genomic_DNA"/>
</dbReference>
<dbReference type="InterPro" id="IPR000157">
    <property type="entry name" value="TIR_dom"/>
</dbReference>
<feature type="region of interest" description="Disordered" evidence="1">
    <location>
        <begin position="171"/>
        <end position="202"/>
    </location>
</feature>
<dbReference type="InterPro" id="IPR035897">
    <property type="entry name" value="Toll_tir_struct_dom_sf"/>
</dbReference>
<dbReference type="SUPFAM" id="SSF52200">
    <property type="entry name" value="Toll/Interleukin receptor TIR domain"/>
    <property type="match status" value="1"/>
</dbReference>
<reference evidence="4" key="1">
    <citation type="submission" date="2021-02" db="EMBL/GenBank/DDBJ databases">
        <authorList>
            <person name="Nowell W R."/>
        </authorList>
    </citation>
    <scope>NUCLEOTIDE SEQUENCE</scope>
</reference>
<sequence length="390" mass="45020">LLWKLGGEQKFIEKQEEKKASQDKPNADDDETYDIMISYSWKEKELITMIHNRLIDEGYRVWLDKDNMFGSTIERMAEAIERSSFILMSMSSSYKKSPNCQAEAEYAYRRNRCIIPLIGEPNYRADGWLGFIAGSKMYIRFGQDNFEADFQLLIKEIKRNQSINHHQGKVNGEHVKSLQHETKKSSSILDTNVPETSAESTTHENLELVNDTIDVNGEQSTSPITETEDISIDLISNQISHSHDSSIIHSSLLKEESRQTIIYLPLPPSPPPIISIPLPQTRGYSIILNMKKWSAVNVLEFLNDMELDIMAPLCQKMNGSTLIEMHKACDTYPDAMYHILNAQLIELNRKTLPTFTYFKFISDVKKCLPYKLPQKIFYRYETHNNENSNY</sequence>
<dbReference type="Gene3D" id="3.40.50.10140">
    <property type="entry name" value="Toll/interleukin-1 receptor homology (TIR) domain"/>
    <property type="match status" value="1"/>
</dbReference>
<evidence type="ECO:0000313" key="4">
    <source>
        <dbReference type="EMBL" id="CAF4278099.1"/>
    </source>
</evidence>
<feature type="non-terminal residue" evidence="4">
    <location>
        <position position="1"/>
    </location>
</feature>
<comment type="caution">
    <text evidence="4">The sequence shown here is derived from an EMBL/GenBank/DDBJ whole genome shotgun (WGS) entry which is preliminary data.</text>
</comment>
<name>A0A8S2TBR5_9BILA</name>
<feature type="domain" description="TIR" evidence="2">
    <location>
        <begin position="31"/>
        <end position="154"/>
    </location>
</feature>
<dbReference type="GO" id="GO:0007165">
    <property type="term" value="P:signal transduction"/>
    <property type="evidence" value="ECO:0007669"/>
    <property type="project" value="InterPro"/>
</dbReference>
<dbReference type="Proteomes" id="UP000677228">
    <property type="component" value="Unassembled WGS sequence"/>
</dbReference>
<feature type="compositionally biased region" description="Basic and acidic residues" evidence="1">
    <location>
        <begin position="171"/>
        <end position="184"/>
    </location>
</feature>
<evidence type="ECO:0000313" key="5">
    <source>
        <dbReference type="Proteomes" id="UP000682733"/>
    </source>
</evidence>
<organism evidence="4 5">
    <name type="scientific">Didymodactylos carnosus</name>
    <dbReference type="NCBI Taxonomy" id="1234261"/>
    <lineage>
        <taxon>Eukaryota</taxon>
        <taxon>Metazoa</taxon>
        <taxon>Spiralia</taxon>
        <taxon>Gnathifera</taxon>
        <taxon>Rotifera</taxon>
        <taxon>Eurotatoria</taxon>
        <taxon>Bdelloidea</taxon>
        <taxon>Philodinida</taxon>
        <taxon>Philodinidae</taxon>
        <taxon>Didymodactylos</taxon>
    </lineage>
</organism>
<feature type="compositionally biased region" description="Polar residues" evidence="1">
    <location>
        <begin position="185"/>
        <end position="200"/>
    </location>
</feature>
<dbReference type="PROSITE" id="PS50104">
    <property type="entry name" value="TIR"/>
    <property type="match status" value="1"/>
</dbReference>
<dbReference type="Pfam" id="PF13676">
    <property type="entry name" value="TIR_2"/>
    <property type="match status" value="1"/>
</dbReference>
<dbReference type="Proteomes" id="UP000682733">
    <property type="component" value="Unassembled WGS sequence"/>
</dbReference>
<evidence type="ECO:0000256" key="1">
    <source>
        <dbReference type="SAM" id="MobiDB-lite"/>
    </source>
</evidence>
<dbReference type="PANTHER" id="PTHR46270">
    <property type="entry name" value="ARMADILLO-TYPE FOLD-RELATED"/>
    <property type="match status" value="1"/>
</dbReference>
<dbReference type="PANTHER" id="PTHR46270:SF2">
    <property type="entry name" value="TIR DOMAIN-CONTAINING PROTEIN"/>
    <property type="match status" value="1"/>
</dbReference>
<evidence type="ECO:0000313" key="3">
    <source>
        <dbReference type="EMBL" id="CAF1488621.1"/>
    </source>
</evidence>
<dbReference type="AlphaFoldDB" id="A0A8S2TBR5"/>
<evidence type="ECO:0000259" key="2">
    <source>
        <dbReference type="PROSITE" id="PS50104"/>
    </source>
</evidence>
<protein>
    <recommendedName>
        <fullName evidence="2">TIR domain-containing protein</fullName>
    </recommendedName>
</protein>
<accession>A0A8S2TBR5</accession>
<proteinExistence type="predicted"/>